<keyword evidence="1" id="KW-0812">Transmembrane</keyword>
<proteinExistence type="predicted"/>
<organism evidence="2 3">
    <name type="scientific">Vagococcus entomophilus</name>
    <dbReference type="NCBI Taxonomy" id="1160095"/>
    <lineage>
        <taxon>Bacteria</taxon>
        <taxon>Bacillati</taxon>
        <taxon>Bacillota</taxon>
        <taxon>Bacilli</taxon>
        <taxon>Lactobacillales</taxon>
        <taxon>Enterococcaceae</taxon>
        <taxon>Vagococcus</taxon>
    </lineage>
</organism>
<comment type="caution">
    <text evidence="2">The sequence shown here is derived from an EMBL/GenBank/DDBJ whole genome shotgun (WGS) entry which is preliminary data.</text>
</comment>
<dbReference type="AlphaFoldDB" id="A0A430AG59"/>
<dbReference type="Proteomes" id="UP000288669">
    <property type="component" value="Unassembled WGS sequence"/>
</dbReference>
<evidence type="ECO:0000313" key="3">
    <source>
        <dbReference type="Proteomes" id="UP000288669"/>
    </source>
</evidence>
<name>A0A430AG59_9ENTE</name>
<gene>
    <name evidence="2" type="ORF">CBF30_06465</name>
</gene>
<keyword evidence="1" id="KW-1133">Transmembrane helix</keyword>
<feature type="transmembrane region" description="Helical" evidence="1">
    <location>
        <begin position="27"/>
        <end position="48"/>
    </location>
</feature>
<sequence length="102" mass="11822">MAIEVKVPKDIKEYKEKIMFGMTIKQLITLLIAIGVNIALAFLFITVYGLEMNSISWVMILVSLPILSFGWVRRNELSFFAFLQILLKYHSDPNRLEKQDDV</sequence>
<evidence type="ECO:0008006" key="4">
    <source>
        <dbReference type="Google" id="ProtNLM"/>
    </source>
</evidence>
<evidence type="ECO:0000313" key="2">
    <source>
        <dbReference type="EMBL" id="RSU06899.1"/>
    </source>
</evidence>
<dbReference type="InterPro" id="IPR024414">
    <property type="entry name" value="Uncharacterised_PrgI"/>
</dbReference>
<evidence type="ECO:0000256" key="1">
    <source>
        <dbReference type="SAM" id="Phobius"/>
    </source>
</evidence>
<dbReference type="OrthoDB" id="9790748at2"/>
<accession>A0A430AG59</accession>
<feature type="transmembrane region" description="Helical" evidence="1">
    <location>
        <begin position="54"/>
        <end position="72"/>
    </location>
</feature>
<keyword evidence="3" id="KW-1185">Reference proteome</keyword>
<reference evidence="2 3" key="1">
    <citation type="submission" date="2017-05" db="EMBL/GenBank/DDBJ databases">
        <title>Vagococcus spp. assemblies.</title>
        <authorList>
            <person name="Gulvik C.A."/>
        </authorList>
    </citation>
    <scope>NUCLEOTIDE SEQUENCE [LARGE SCALE GENOMIC DNA]</scope>
    <source>
        <strain evidence="2 3">DSM 24756</strain>
    </source>
</reference>
<dbReference type="EMBL" id="NGJZ01000002">
    <property type="protein sequence ID" value="RSU06899.1"/>
    <property type="molecule type" value="Genomic_DNA"/>
</dbReference>
<dbReference type="Pfam" id="PF12666">
    <property type="entry name" value="PrgI"/>
    <property type="match status" value="1"/>
</dbReference>
<keyword evidence="1" id="KW-0472">Membrane</keyword>
<protein>
    <recommendedName>
        <fullName evidence="4">PrgI family protein</fullName>
    </recommendedName>
</protein>
<dbReference type="RefSeq" id="WP_126823977.1">
    <property type="nucleotide sequence ID" value="NZ_JBHLWU010000002.1"/>
</dbReference>